<comment type="caution">
    <text evidence="1">The sequence shown here is derived from an EMBL/GenBank/DDBJ whole genome shotgun (WGS) entry which is preliminary data.</text>
</comment>
<evidence type="ECO:0000313" key="1">
    <source>
        <dbReference type="EMBL" id="EPJ34595.1"/>
    </source>
</evidence>
<evidence type="ECO:0008006" key="3">
    <source>
        <dbReference type="Google" id="ProtNLM"/>
    </source>
</evidence>
<dbReference type="EMBL" id="AOPY01001690">
    <property type="protein sequence ID" value="EPJ34595.1"/>
    <property type="molecule type" value="Genomic_DNA"/>
</dbReference>
<dbReference type="OrthoDB" id="3297408at2"/>
<accession>S4MGA4</accession>
<dbReference type="PATRIC" id="fig|1283301.3.peg.8302"/>
<gene>
    <name evidence="1" type="ORF">STAFG_8365</name>
</gene>
<dbReference type="Proteomes" id="UP000015001">
    <property type="component" value="Unassembled WGS sequence"/>
</dbReference>
<protein>
    <recommendedName>
        <fullName evidence="3">RacP protein</fullName>
    </recommendedName>
</protein>
<reference evidence="1 2" key="1">
    <citation type="submission" date="2013-02" db="EMBL/GenBank/DDBJ databases">
        <title>Draft Genome Sequence of Streptomyces afghaniensis, Which Produces Compounds of the Julimycin B-Complex.</title>
        <authorList>
            <person name="Gruening B.A."/>
            <person name="Praeg A."/>
            <person name="Erxleben A."/>
            <person name="Guenther S."/>
            <person name="Fiedler H.-P."/>
            <person name="Goodfellow M."/>
            <person name="Mueller M."/>
        </authorList>
    </citation>
    <scope>NUCLEOTIDE SEQUENCE [LARGE SCALE GENOMIC DNA]</scope>
    <source>
        <strain evidence="1 2">772</strain>
    </source>
</reference>
<dbReference type="AlphaFoldDB" id="S4MGA4"/>
<dbReference type="RefSeq" id="WP_020277190.1">
    <property type="nucleotide sequence ID" value="NZ_KE354469.1"/>
</dbReference>
<name>S4MGA4_9ACTN</name>
<keyword evidence="2" id="KW-1185">Reference proteome</keyword>
<organism evidence="1 2">
    <name type="scientific">Streptomyces afghaniensis 772</name>
    <dbReference type="NCBI Taxonomy" id="1283301"/>
    <lineage>
        <taxon>Bacteria</taxon>
        <taxon>Bacillati</taxon>
        <taxon>Actinomycetota</taxon>
        <taxon>Actinomycetes</taxon>
        <taxon>Kitasatosporales</taxon>
        <taxon>Streptomycetaceae</taxon>
        <taxon>Streptomyces</taxon>
    </lineage>
</organism>
<proteinExistence type="predicted"/>
<evidence type="ECO:0000313" key="2">
    <source>
        <dbReference type="Proteomes" id="UP000015001"/>
    </source>
</evidence>
<sequence length="137" mass="15394">MPRRSRREGDAAREYAEALWRGLMSARPAGLHMPQLLRATELTRSQVRSGLAMLRDVIAKKGWPPLIYTRADGYQFTADGDVLQAYEVGVIREKLTEIRRLITGTVTPHAALAPEDKWVRHMVAQLNSVESTLDLIA</sequence>
<dbReference type="HOGENOM" id="CLU_127704_0_0_11"/>